<dbReference type="Proteomes" id="UP000309618">
    <property type="component" value="Unassembled WGS sequence"/>
</dbReference>
<comment type="caution">
    <text evidence="1">The sequence shown here is derived from an EMBL/GenBank/DDBJ whole genome shotgun (WGS) entry which is preliminary data.</text>
</comment>
<evidence type="ECO:0000313" key="2">
    <source>
        <dbReference type="Proteomes" id="UP000309618"/>
    </source>
</evidence>
<accession>A0A4S5CJR2</accession>
<protein>
    <submittedName>
        <fullName evidence="1">Uncharacterized protein</fullName>
    </submittedName>
</protein>
<dbReference type="AlphaFoldDB" id="A0A4S5CJR2"/>
<dbReference type="RefSeq" id="WP_136502027.1">
    <property type="nucleotide sequence ID" value="NZ_SSUX01000011.1"/>
</dbReference>
<name>A0A4S5CJR2_AERVE</name>
<organism evidence="1 2">
    <name type="scientific">Aeromonas veronii</name>
    <dbReference type="NCBI Taxonomy" id="654"/>
    <lineage>
        <taxon>Bacteria</taxon>
        <taxon>Pseudomonadati</taxon>
        <taxon>Pseudomonadota</taxon>
        <taxon>Gammaproteobacteria</taxon>
        <taxon>Aeromonadales</taxon>
        <taxon>Aeromonadaceae</taxon>
        <taxon>Aeromonas</taxon>
    </lineage>
</organism>
<reference evidence="1 2" key="1">
    <citation type="submission" date="2019-04" db="EMBL/GenBank/DDBJ databases">
        <title>Comparative genomics of Aeromonas veronii strains pathogenic to fish.</title>
        <authorList>
            <person name="Cascarano M.C."/>
            <person name="Smyrli M."/>
            <person name="Katharios P."/>
        </authorList>
    </citation>
    <scope>NUCLEOTIDE SEQUENCE [LARGE SCALE GENOMIC DNA]</scope>
    <source>
        <strain evidence="1 2">XU1</strain>
    </source>
</reference>
<gene>
    <name evidence="1" type="ORF">E8Q35_14880</name>
</gene>
<dbReference type="EMBL" id="SSUX01000011">
    <property type="protein sequence ID" value="THJ43588.1"/>
    <property type="molecule type" value="Genomic_DNA"/>
</dbReference>
<evidence type="ECO:0000313" key="1">
    <source>
        <dbReference type="EMBL" id="THJ43588.1"/>
    </source>
</evidence>
<proteinExistence type="predicted"/>
<sequence length="133" mass="14507">MADNNAGVMMEVIEKGLPRAMGAEAFKTLRQEFGNAPIGESIVATLVAKTWGKSVNLNCFFHQEATGNKFMISVFREHAGQRYTDRAGDVDFSVAGNEGSIYELTIRKSSRSKFPALISAKLVEAKALDCEVT</sequence>